<reference evidence="1 2" key="1">
    <citation type="submission" date="2020-02" db="EMBL/GenBank/DDBJ databases">
        <authorList>
            <person name="Kociolek L.K."/>
            <person name="Ozer E.A."/>
        </authorList>
    </citation>
    <scope>NUCLEOTIDE SEQUENCE [LARGE SCALE GENOMIC DNA]</scope>
    <source>
        <strain evidence="1 2">ATCC 14501</strain>
    </source>
</reference>
<gene>
    <name evidence="1" type="ORF">G4D54_08810</name>
</gene>
<proteinExistence type="predicted"/>
<evidence type="ECO:0000313" key="2">
    <source>
        <dbReference type="Proteomes" id="UP000503330"/>
    </source>
</evidence>
<dbReference type="RefSeq" id="WP_002608736.1">
    <property type="nucleotide sequence ID" value="NZ_CABHIW010000001.1"/>
</dbReference>
<sequence>MIQKESLTDIGRESILMHGNDYAYILLNVSLNANISNFTISFPNVSIIFNAYTIMPHGSVTLVIFEYGTLLHSFLFGQTTKPKRVGDIANTCKCIFTSRFFPLYRYTTIGFKK</sequence>
<organism evidence="1 2">
    <name type="scientific">Clostridium innocuum</name>
    <dbReference type="NCBI Taxonomy" id="1522"/>
    <lineage>
        <taxon>Bacteria</taxon>
        <taxon>Bacillati</taxon>
        <taxon>Bacillota</taxon>
        <taxon>Clostridia</taxon>
        <taxon>Eubacteriales</taxon>
        <taxon>Clostridiaceae</taxon>
        <taxon>Clostridium</taxon>
    </lineage>
</organism>
<dbReference type="AlphaFoldDB" id="A0AAP9MGS7"/>
<accession>A0AAP9MGS7</accession>
<dbReference type="EMBL" id="CP048838">
    <property type="protein sequence ID" value="QJA02514.1"/>
    <property type="molecule type" value="Genomic_DNA"/>
</dbReference>
<name>A0AAP9MGS7_CLOIN</name>
<dbReference type="Proteomes" id="UP000503330">
    <property type="component" value="Chromosome"/>
</dbReference>
<protein>
    <submittedName>
        <fullName evidence="1">Uncharacterized protein</fullName>
    </submittedName>
</protein>
<evidence type="ECO:0000313" key="1">
    <source>
        <dbReference type="EMBL" id="QJA02514.1"/>
    </source>
</evidence>